<dbReference type="GO" id="GO:0000725">
    <property type="term" value="P:recombinational repair"/>
    <property type="evidence" value="ECO:0007669"/>
    <property type="project" value="TreeGrafter"/>
</dbReference>
<keyword evidence="9" id="KW-0234">DNA repair</keyword>
<dbReference type="InterPro" id="IPR011604">
    <property type="entry name" value="PDDEXK-like_dom_sf"/>
</dbReference>
<keyword evidence="5 14" id="KW-0347">Helicase</keyword>
<dbReference type="PROSITE" id="PS51217">
    <property type="entry name" value="UVRD_HELICASE_CTER"/>
    <property type="match status" value="1"/>
</dbReference>
<dbReference type="GO" id="GO:0005829">
    <property type="term" value="C:cytosol"/>
    <property type="evidence" value="ECO:0007669"/>
    <property type="project" value="TreeGrafter"/>
</dbReference>
<evidence type="ECO:0000313" key="18">
    <source>
        <dbReference type="Proteomes" id="UP000280960"/>
    </source>
</evidence>
<evidence type="ECO:0000256" key="4">
    <source>
        <dbReference type="ARBA" id="ARBA00022801"/>
    </source>
</evidence>
<dbReference type="InterPro" id="IPR038726">
    <property type="entry name" value="PDDEXK_AddAB-type"/>
</dbReference>
<dbReference type="InterPro" id="IPR014016">
    <property type="entry name" value="UvrD-like_ATP-bd"/>
</dbReference>
<evidence type="ECO:0000256" key="3">
    <source>
        <dbReference type="ARBA" id="ARBA00022763"/>
    </source>
</evidence>
<dbReference type="KEGG" id="bacg:D2962_06585"/>
<dbReference type="PANTHER" id="PTHR11070:SF48">
    <property type="entry name" value="ATP-DEPENDENT HELICASE_NUCLEASE SUBUNIT A"/>
    <property type="match status" value="1"/>
</dbReference>
<protein>
    <recommendedName>
        <fullName evidence="12">DNA 3'-5' helicase</fullName>
        <ecNumber evidence="12">5.6.2.4</ecNumber>
    </recommendedName>
</protein>
<evidence type="ECO:0000256" key="9">
    <source>
        <dbReference type="ARBA" id="ARBA00023204"/>
    </source>
</evidence>
<accession>A0A3G2R4E3</accession>
<keyword evidence="2 14" id="KW-0547">Nucleotide-binding</keyword>
<dbReference type="InterPro" id="IPR011335">
    <property type="entry name" value="Restrct_endonuc-II-like"/>
</dbReference>
<keyword evidence="4 14" id="KW-0378">Hydrolase</keyword>
<name>A0A3G2R4E3_9FIRM</name>
<dbReference type="Pfam" id="PF00580">
    <property type="entry name" value="UvrD-helicase"/>
    <property type="match status" value="1"/>
</dbReference>
<evidence type="ECO:0000256" key="13">
    <source>
        <dbReference type="ARBA" id="ARBA00048988"/>
    </source>
</evidence>
<dbReference type="EC" id="5.6.2.4" evidence="12"/>
<evidence type="ECO:0000313" key="17">
    <source>
        <dbReference type="EMBL" id="AYO30330.1"/>
    </source>
</evidence>
<dbReference type="GO" id="GO:0003677">
    <property type="term" value="F:DNA binding"/>
    <property type="evidence" value="ECO:0007669"/>
    <property type="project" value="UniProtKB-KW"/>
</dbReference>
<evidence type="ECO:0000256" key="12">
    <source>
        <dbReference type="ARBA" id="ARBA00034808"/>
    </source>
</evidence>
<dbReference type="Gene3D" id="3.40.50.300">
    <property type="entry name" value="P-loop containing nucleotide triphosphate hydrolases"/>
    <property type="match status" value="3"/>
</dbReference>
<reference evidence="17 18" key="1">
    <citation type="submission" date="2018-10" db="EMBL/GenBank/DDBJ databases">
        <authorList>
            <person name="Zhang X."/>
        </authorList>
    </citation>
    <scope>NUCLEOTIDE SEQUENCE [LARGE SCALE GENOMIC DNA]</scope>
    <source>
        <strain evidence="17 18">SK-G1</strain>
    </source>
</reference>
<evidence type="ECO:0000256" key="2">
    <source>
        <dbReference type="ARBA" id="ARBA00022741"/>
    </source>
</evidence>
<keyword evidence="8" id="KW-0238">DNA-binding</keyword>
<keyword evidence="7 14" id="KW-0067">ATP-binding</keyword>
<keyword evidence="6" id="KW-0269">Exonuclease</keyword>
<feature type="domain" description="UvrD-like helicase C-terminal" evidence="16">
    <location>
        <begin position="405"/>
        <end position="693"/>
    </location>
</feature>
<dbReference type="InterPro" id="IPR000212">
    <property type="entry name" value="DNA_helicase_UvrD/REP"/>
</dbReference>
<dbReference type="CDD" id="cd17932">
    <property type="entry name" value="DEXQc_UvrD"/>
    <property type="match status" value="1"/>
</dbReference>
<evidence type="ECO:0000256" key="6">
    <source>
        <dbReference type="ARBA" id="ARBA00022839"/>
    </source>
</evidence>
<dbReference type="Gene3D" id="1.10.486.10">
    <property type="entry name" value="PCRA, domain 4"/>
    <property type="match status" value="1"/>
</dbReference>
<sequence length="1153" mass="133063">MDIDKTMREYDVNEEQAKALDVEKNIALHAGAGSGKTRVLSRRFLRLMLEKDADVDSIVAITFTNRAAMEMKERVRILVNEKILKEKDPQRLCRLNAIKEELQAANISTFHSFCDKILRENCSMAGLDPMYRIIEDVDRETLLTKIIRQQINEMMADRSFDEDFKKLFGLYGTDYYYKEGLLKDIKYLYNKMREKAMSADEVKDSTLVNISRFYKENGEECFEEVDLLEKIEMFIVTILKKVDEVFSKYKMENNLVDFNDLEIFTIRLLEDESLREHYRRRFKYFLVDEFQDTNWVQRKILYALVMEKDGAIPPGSLFIVGDVKQSIYGFRGADYEVFSSVTQKISENGEKLELSTCYRSHPDIVKTVNSIFKNLFTNFVPLKNVEGYQGHARVEYALVEKQKKDNDLWKKGKGILKKGSQEEVKDFLDEFLADGNDVPEDNNLKQEAKDLALNIKALRNSGFEYKDMAILFRSRTNLSGFEETLRKNGIPYCVIGGIGFFEKQEIVDMMNILKCVYDPDDKAALLGVLRSPYIGVSDDLLLEIFDKLDDGDKLKKVLEKKASGGLTIQERGELPGCFAKTESEIVINALELLNEMRQRACYYNISDFVLLIIEKFHVKEILLSLRNGAAMYRNIEKFINIARDFDSKDIYSPKDFLDYVQNLQEVSNKEAEAVLDTEDSNAVKIMTIHAAKGLEFEAVFIPEIGRALLYNAKRHKPYFQFSGEYGIIARFDDKITGKKGTENKLYDFVREEALERELEESKRMLYVAATRAKRYLCFVGEDVELKDDDKLDSFVKMLKSALKGEETIVTMSAGFSESEKDNDGIDGIIGNADNYVDTCIYADTRADEGKDVILNVDSSAYKYVRPDDDIVKDILEKIEFSPHYTIKSSFSISRYFTFRDCQRKFFYIYKAGLDSSRFEKDVEMLAGADGQAFISASSVFQGAVKGKLIHSILERIKENGGDMNEIIKQYAGLNAADEIEEIKRLIKNYKIAEAKYEKINPYSRIKTEREIPFAVPLYEGKAKTVYGVIDRLDIFDNNGSLEGCLIDYKTNRINSPQDMERLIAHYRPQFILYHLGFERLYPRIHAGIKLKGMYIFFLDVGEVAQVSFNAKEREEFLSKLDSTMEFIESHDSMEDYWCRPSCNHKCEFALLCE</sequence>
<dbReference type="RefSeq" id="WP_122014540.1">
    <property type="nucleotide sequence ID" value="NZ_CP033169.1"/>
</dbReference>
<dbReference type="AlphaFoldDB" id="A0A3G2R4E3"/>
<feature type="domain" description="UvrD-like helicase ATP-binding" evidence="15">
    <location>
        <begin position="9"/>
        <end position="361"/>
    </location>
</feature>
<dbReference type="GO" id="GO:0033202">
    <property type="term" value="C:DNA helicase complex"/>
    <property type="evidence" value="ECO:0007669"/>
    <property type="project" value="TreeGrafter"/>
</dbReference>
<keyword evidence="18" id="KW-1185">Reference proteome</keyword>
<dbReference type="GO" id="GO:0043138">
    <property type="term" value="F:3'-5' DNA helicase activity"/>
    <property type="evidence" value="ECO:0007669"/>
    <property type="project" value="UniProtKB-EC"/>
</dbReference>
<comment type="catalytic activity">
    <reaction evidence="11">
        <text>Couples ATP hydrolysis with the unwinding of duplex DNA by translocating in the 3'-5' direction.</text>
        <dbReference type="EC" id="5.6.2.4"/>
    </reaction>
</comment>
<dbReference type="SUPFAM" id="SSF52540">
    <property type="entry name" value="P-loop containing nucleoside triphosphate hydrolases"/>
    <property type="match status" value="1"/>
</dbReference>
<evidence type="ECO:0000256" key="5">
    <source>
        <dbReference type="ARBA" id="ARBA00022806"/>
    </source>
</evidence>
<dbReference type="GO" id="GO:0005524">
    <property type="term" value="F:ATP binding"/>
    <property type="evidence" value="ECO:0007669"/>
    <property type="project" value="UniProtKB-UniRule"/>
</dbReference>
<comment type="catalytic activity">
    <reaction evidence="13">
        <text>ATP + H2O = ADP + phosphate + H(+)</text>
        <dbReference type="Rhea" id="RHEA:13065"/>
        <dbReference type="ChEBI" id="CHEBI:15377"/>
        <dbReference type="ChEBI" id="CHEBI:15378"/>
        <dbReference type="ChEBI" id="CHEBI:30616"/>
        <dbReference type="ChEBI" id="CHEBI:43474"/>
        <dbReference type="ChEBI" id="CHEBI:456216"/>
        <dbReference type="EC" id="5.6.2.4"/>
    </reaction>
</comment>
<keyword evidence="3" id="KW-0227">DNA damage</keyword>
<dbReference type="Pfam" id="PF12705">
    <property type="entry name" value="PDDEXK_1"/>
    <property type="match status" value="1"/>
</dbReference>
<organism evidence="17 18">
    <name type="scientific">Biomaibacter acetigenes</name>
    <dbReference type="NCBI Taxonomy" id="2316383"/>
    <lineage>
        <taxon>Bacteria</taxon>
        <taxon>Bacillati</taxon>
        <taxon>Bacillota</taxon>
        <taxon>Clostridia</taxon>
        <taxon>Thermosediminibacterales</taxon>
        <taxon>Tepidanaerobacteraceae</taxon>
        <taxon>Biomaibacter</taxon>
    </lineage>
</organism>
<evidence type="ECO:0000256" key="11">
    <source>
        <dbReference type="ARBA" id="ARBA00034617"/>
    </source>
</evidence>
<keyword evidence="1" id="KW-0540">Nuclease</keyword>
<feature type="binding site" evidence="14">
    <location>
        <begin position="30"/>
        <end position="37"/>
    </location>
    <ligand>
        <name>ATP</name>
        <dbReference type="ChEBI" id="CHEBI:30616"/>
    </ligand>
</feature>
<dbReference type="GO" id="GO:0004527">
    <property type="term" value="F:exonuclease activity"/>
    <property type="evidence" value="ECO:0007669"/>
    <property type="project" value="UniProtKB-KW"/>
</dbReference>
<dbReference type="Proteomes" id="UP000280960">
    <property type="component" value="Chromosome"/>
</dbReference>
<dbReference type="PROSITE" id="PS51198">
    <property type="entry name" value="UVRD_HELICASE_ATP_BIND"/>
    <property type="match status" value="1"/>
</dbReference>
<proteinExistence type="predicted"/>
<evidence type="ECO:0000259" key="16">
    <source>
        <dbReference type="PROSITE" id="PS51217"/>
    </source>
</evidence>
<gene>
    <name evidence="17" type="ORF">D2962_06585</name>
</gene>
<evidence type="ECO:0000256" key="7">
    <source>
        <dbReference type="ARBA" id="ARBA00022840"/>
    </source>
</evidence>
<keyword evidence="10" id="KW-0413">Isomerase</keyword>
<dbReference type="Pfam" id="PF13361">
    <property type="entry name" value="UvrD_C"/>
    <property type="match status" value="1"/>
</dbReference>
<evidence type="ECO:0000256" key="1">
    <source>
        <dbReference type="ARBA" id="ARBA00022722"/>
    </source>
</evidence>
<dbReference type="Gene3D" id="3.90.320.10">
    <property type="match status" value="1"/>
</dbReference>
<dbReference type="InterPro" id="IPR027417">
    <property type="entry name" value="P-loop_NTPase"/>
</dbReference>
<evidence type="ECO:0000256" key="14">
    <source>
        <dbReference type="PROSITE-ProRule" id="PRU00560"/>
    </source>
</evidence>
<dbReference type="SUPFAM" id="SSF52980">
    <property type="entry name" value="Restriction endonuclease-like"/>
    <property type="match status" value="1"/>
</dbReference>
<evidence type="ECO:0000256" key="8">
    <source>
        <dbReference type="ARBA" id="ARBA00023125"/>
    </source>
</evidence>
<evidence type="ECO:0000259" key="15">
    <source>
        <dbReference type="PROSITE" id="PS51198"/>
    </source>
</evidence>
<evidence type="ECO:0000256" key="10">
    <source>
        <dbReference type="ARBA" id="ARBA00023235"/>
    </source>
</evidence>
<dbReference type="InterPro" id="IPR014017">
    <property type="entry name" value="DNA_helicase_UvrD-like_C"/>
</dbReference>
<dbReference type="EMBL" id="CP033169">
    <property type="protein sequence ID" value="AYO30330.1"/>
    <property type="molecule type" value="Genomic_DNA"/>
</dbReference>
<dbReference type="PANTHER" id="PTHR11070">
    <property type="entry name" value="UVRD / RECB / PCRA DNA HELICASE FAMILY MEMBER"/>
    <property type="match status" value="1"/>
</dbReference>